<reference evidence="1" key="1">
    <citation type="journal article" date="2020" name="Nature">
        <title>Giant virus diversity and host interactions through global metagenomics.</title>
        <authorList>
            <person name="Schulz F."/>
            <person name="Roux S."/>
            <person name="Paez-Espino D."/>
            <person name="Jungbluth S."/>
            <person name="Walsh D.A."/>
            <person name="Denef V.J."/>
            <person name="McMahon K.D."/>
            <person name="Konstantinidis K.T."/>
            <person name="Eloe-Fadrosh E.A."/>
            <person name="Kyrpides N.C."/>
            <person name="Woyke T."/>
        </authorList>
    </citation>
    <scope>NUCLEOTIDE SEQUENCE</scope>
    <source>
        <strain evidence="1">GVMAG-S-3300012000-53</strain>
    </source>
</reference>
<sequence>MFIILLAFISRFIHKNSFLYDTNDQIPKTDVLQHDKSNIFWKFRRAPFNTSGIDERYEYLYKEQYGNITDIHKWMEQMKLLKKLENGNLGELTKLAEIDKYNRVYEASKMSPNLQAGGLFDDWNFADSFDK</sequence>
<accession>A0A6C0KK78</accession>
<dbReference type="EMBL" id="MN740888">
    <property type="protein sequence ID" value="QHU16734.1"/>
    <property type="molecule type" value="Genomic_DNA"/>
</dbReference>
<proteinExistence type="predicted"/>
<organism evidence="1">
    <name type="scientific">viral metagenome</name>
    <dbReference type="NCBI Taxonomy" id="1070528"/>
    <lineage>
        <taxon>unclassified sequences</taxon>
        <taxon>metagenomes</taxon>
        <taxon>organismal metagenomes</taxon>
    </lineage>
</organism>
<evidence type="ECO:0000313" key="1">
    <source>
        <dbReference type="EMBL" id="QHU16734.1"/>
    </source>
</evidence>
<name>A0A6C0KK78_9ZZZZ</name>
<dbReference type="AlphaFoldDB" id="A0A6C0KK78"/>
<protein>
    <submittedName>
        <fullName evidence="1">Uncharacterized protein</fullName>
    </submittedName>
</protein>